<dbReference type="Pfam" id="PF03008">
    <property type="entry name" value="DUF234"/>
    <property type="match status" value="1"/>
</dbReference>
<dbReference type="InterPro" id="IPR004256">
    <property type="entry name" value="DUF234"/>
</dbReference>
<proteinExistence type="predicted"/>
<dbReference type="PANTHER" id="PTHR34704:SF1">
    <property type="entry name" value="ATPASE"/>
    <property type="match status" value="1"/>
</dbReference>
<dbReference type="PANTHER" id="PTHR34704">
    <property type="entry name" value="ATPASE"/>
    <property type="match status" value="1"/>
</dbReference>
<organism evidence="2">
    <name type="scientific">hydrothermal vent metagenome</name>
    <dbReference type="NCBI Taxonomy" id="652676"/>
    <lineage>
        <taxon>unclassified sequences</taxon>
        <taxon>metagenomes</taxon>
        <taxon>ecological metagenomes</taxon>
    </lineage>
</organism>
<reference evidence="2" key="1">
    <citation type="submission" date="2016-10" db="EMBL/GenBank/DDBJ databases">
        <authorList>
            <person name="de Groot N.N."/>
        </authorList>
    </citation>
    <scope>NUCLEOTIDE SEQUENCE</scope>
</reference>
<evidence type="ECO:0000313" key="2">
    <source>
        <dbReference type="EMBL" id="SFZ98974.1"/>
    </source>
</evidence>
<accession>A0A1W1EG12</accession>
<feature type="domain" description="DUF234" evidence="1">
    <location>
        <begin position="150"/>
        <end position="237"/>
    </location>
</feature>
<dbReference type="AlphaFoldDB" id="A0A1W1EG12"/>
<dbReference type="EMBL" id="FPKX01000070">
    <property type="protein sequence ID" value="SFZ98974.1"/>
    <property type="molecule type" value="Genomic_DNA"/>
</dbReference>
<protein>
    <recommendedName>
        <fullName evidence="1">DUF234 domain-containing protein</fullName>
    </recommendedName>
</protein>
<evidence type="ECO:0000259" key="1">
    <source>
        <dbReference type="Pfam" id="PF03008"/>
    </source>
</evidence>
<name>A0A1W1EG12_9ZZZZ</name>
<gene>
    <name evidence="2" type="ORF">MNB_SV-5-653</name>
</gene>
<sequence length="294" mass="34637">MFKEFCEENPYLTIEQSVEYFSILGGAEQSVELDFFDDLFSMIEANFVQNFYKYQSMVSPSYIIESPYRELLMAVARGDGKIYSIFRKARLSQSVGETLVKELISLGVLYIEKSRESPLKVHPKHKVKKELRSYRIQDKLRFVKPFHRFWFGFVTYYSKDLAKGDGENFLDNFHKHYERLRSLIYEQLCNEMLIKYFESDSPLLSSGSYWNQHSEFDILAITSDKRIILGECKYKDRKICKNELNKLKEKALQSGIAVDIYVLFSKNGFSKELENLKDKDLLLFDLHDLNILLD</sequence>